<proteinExistence type="predicted"/>
<accession>A0AAV4QI09</accession>
<gene>
    <name evidence="1" type="ORF">CEXT_313811</name>
</gene>
<dbReference type="Proteomes" id="UP001054945">
    <property type="component" value="Unassembled WGS sequence"/>
</dbReference>
<evidence type="ECO:0000313" key="1">
    <source>
        <dbReference type="EMBL" id="GIY07899.1"/>
    </source>
</evidence>
<dbReference type="AlphaFoldDB" id="A0AAV4QI09"/>
<name>A0AAV4QI09_CAEEX</name>
<comment type="caution">
    <text evidence="1">The sequence shown here is derived from an EMBL/GenBank/DDBJ whole genome shotgun (WGS) entry which is preliminary data.</text>
</comment>
<organism evidence="1 2">
    <name type="scientific">Caerostris extrusa</name>
    <name type="common">Bark spider</name>
    <name type="synonym">Caerostris bankana</name>
    <dbReference type="NCBI Taxonomy" id="172846"/>
    <lineage>
        <taxon>Eukaryota</taxon>
        <taxon>Metazoa</taxon>
        <taxon>Ecdysozoa</taxon>
        <taxon>Arthropoda</taxon>
        <taxon>Chelicerata</taxon>
        <taxon>Arachnida</taxon>
        <taxon>Araneae</taxon>
        <taxon>Araneomorphae</taxon>
        <taxon>Entelegynae</taxon>
        <taxon>Araneoidea</taxon>
        <taxon>Araneidae</taxon>
        <taxon>Caerostris</taxon>
    </lineage>
</organism>
<protein>
    <submittedName>
        <fullName evidence="1">Uncharacterized protein</fullName>
    </submittedName>
</protein>
<reference evidence="1 2" key="1">
    <citation type="submission" date="2021-06" db="EMBL/GenBank/DDBJ databases">
        <title>Caerostris extrusa draft genome.</title>
        <authorList>
            <person name="Kono N."/>
            <person name="Arakawa K."/>
        </authorList>
    </citation>
    <scope>NUCLEOTIDE SEQUENCE [LARGE SCALE GENOMIC DNA]</scope>
</reference>
<keyword evidence="2" id="KW-1185">Reference proteome</keyword>
<evidence type="ECO:0000313" key="2">
    <source>
        <dbReference type="Proteomes" id="UP001054945"/>
    </source>
</evidence>
<sequence length="89" mass="10742">MALSRFLYRSCFNGDPYPGTTKIGFSQSPPYWCTYFPRLLSLFWSVVSLYLPLKLDGVFREILRMSRYEMKYNRVWEESLRQSRDSFVF</sequence>
<dbReference type="EMBL" id="BPLR01006170">
    <property type="protein sequence ID" value="GIY07899.1"/>
    <property type="molecule type" value="Genomic_DNA"/>
</dbReference>